<reference evidence="1" key="1">
    <citation type="submission" date="2021-02" db="EMBL/GenBank/DDBJ databases">
        <authorList>
            <person name="Nowell W R."/>
        </authorList>
    </citation>
    <scope>NUCLEOTIDE SEQUENCE</scope>
</reference>
<evidence type="ECO:0000313" key="2">
    <source>
        <dbReference type="Proteomes" id="UP000676336"/>
    </source>
</evidence>
<sequence>MTKQIPQPPTKYWIGNVYELEP</sequence>
<dbReference type="Proteomes" id="UP000676336">
    <property type="component" value="Unassembled WGS sequence"/>
</dbReference>
<feature type="non-terminal residue" evidence="1">
    <location>
        <position position="22"/>
    </location>
</feature>
<dbReference type="EMBL" id="CAJOBI010086411">
    <property type="protein sequence ID" value="CAF4520982.1"/>
    <property type="molecule type" value="Genomic_DNA"/>
</dbReference>
<dbReference type="AlphaFoldDB" id="A0A8S2XZI4"/>
<gene>
    <name evidence="1" type="ORF">SMN809_LOCUS35818</name>
</gene>
<organism evidence="1 2">
    <name type="scientific">Rotaria magnacalcarata</name>
    <dbReference type="NCBI Taxonomy" id="392030"/>
    <lineage>
        <taxon>Eukaryota</taxon>
        <taxon>Metazoa</taxon>
        <taxon>Spiralia</taxon>
        <taxon>Gnathifera</taxon>
        <taxon>Rotifera</taxon>
        <taxon>Eurotatoria</taxon>
        <taxon>Bdelloidea</taxon>
        <taxon>Philodinida</taxon>
        <taxon>Philodinidae</taxon>
        <taxon>Rotaria</taxon>
    </lineage>
</organism>
<name>A0A8S2XZI4_9BILA</name>
<protein>
    <submittedName>
        <fullName evidence="1">Uncharacterized protein</fullName>
    </submittedName>
</protein>
<proteinExistence type="predicted"/>
<accession>A0A8S2XZI4</accession>
<evidence type="ECO:0000313" key="1">
    <source>
        <dbReference type="EMBL" id="CAF4520982.1"/>
    </source>
</evidence>
<comment type="caution">
    <text evidence="1">The sequence shown here is derived from an EMBL/GenBank/DDBJ whole genome shotgun (WGS) entry which is preliminary data.</text>
</comment>